<evidence type="ECO:0000313" key="5">
    <source>
        <dbReference type="Proteomes" id="UP000326396"/>
    </source>
</evidence>
<organism evidence="4 5">
    <name type="scientific">Mikania micrantha</name>
    <name type="common">bitter vine</name>
    <dbReference type="NCBI Taxonomy" id="192012"/>
    <lineage>
        <taxon>Eukaryota</taxon>
        <taxon>Viridiplantae</taxon>
        <taxon>Streptophyta</taxon>
        <taxon>Embryophyta</taxon>
        <taxon>Tracheophyta</taxon>
        <taxon>Spermatophyta</taxon>
        <taxon>Magnoliopsida</taxon>
        <taxon>eudicotyledons</taxon>
        <taxon>Gunneridae</taxon>
        <taxon>Pentapetalae</taxon>
        <taxon>asterids</taxon>
        <taxon>campanulids</taxon>
        <taxon>Asterales</taxon>
        <taxon>Asteraceae</taxon>
        <taxon>Asteroideae</taxon>
        <taxon>Heliantheae alliance</taxon>
        <taxon>Eupatorieae</taxon>
        <taxon>Mikania</taxon>
    </lineage>
</organism>
<evidence type="ECO:0000313" key="4">
    <source>
        <dbReference type="EMBL" id="KAD7478573.1"/>
    </source>
</evidence>
<sequence length="205" mass="23666">MAIKLLQNHDCDLDDEDSPRTIGISLEWQWEMKTYLEQEMEPRDGEDRRCHVKELGAINRSPFCTHLLNTDPTALCPSRGSPVDNIDNIDKLMLTRHDNNSSHGRRFGNRGRGRGRSNYQYKGEGNSSYESGRTDHKAQRSDDECSTSNTNDKTQITCYRCQKLGHYSYDCPNKKHVNVESLFVEMQDDELALLMCQVMEEKIEN</sequence>
<dbReference type="SMART" id="SM00343">
    <property type="entry name" value="ZnF_C2HC"/>
    <property type="match status" value="1"/>
</dbReference>
<dbReference type="InterPro" id="IPR001878">
    <property type="entry name" value="Znf_CCHC"/>
</dbReference>
<dbReference type="GO" id="GO:0003676">
    <property type="term" value="F:nucleic acid binding"/>
    <property type="evidence" value="ECO:0007669"/>
    <property type="project" value="InterPro"/>
</dbReference>
<keyword evidence="1" id="KW-0479">Metal-binding</keyword>
<keyword evidence="5" id="KW-1185">Reference proteome</keyword>
<protein>
    <recommendedName>
        <fullName evidence="3">CCHC-type domain-containing protein</fullName>
    </recommendedName>
</protein>
<feature type="domain" description="CCHC-type" evidence="3">
    <location>
        <begin position="158"/>
        <end position="173"/>
    </location>
</feature>
<dbReference type="PROSITE" id="PS50158">
    <property type="entry name" value="ZF_CCHC"/>
    <property type="match status" value="1"/>
</dbReference>
<dbReference type="Gene3D" id="4.10.60.10">
    <property type="entry name" value="Zinc finger, CCHC-type"/>
    <property type="match status" value="1"/>
</dbReference>
<evidence type="ECO:0000256" key="2">
    <source>
        <dbReference type="SAM" id="MobiDB-lite"/>
    </source>
</evidence>
<dbReference type="GO" id="GO:0008270">
    <property type="term" value="F:zinc ion binding"/>
    <property type="evidence" value="ECO:0007669"/>
    <property type="project" value="UniProtKB-KW"/>
</dbReference>
<feature type="region of interest" description="Disordered" evidence="2">
    <location>
        <begin position="94"/>
        <end position="150"/>
    </location>
</feature>
<dbReference type="EMBL" id="SZYD01000001">
    <property type="protein sequence ID" value="KAD7478573.1"/>
    <property type="molecule type" value="Genomic_DNA"/>
</dbReference>
<dbReference type="AlphaFoldDB" id="A0A5N6Q2B9"/>
<evidence type="ECO:0000256" key="1">
    <source>
        <dbReference type="PROSITE-ProRule" id="PRU00047"/>
    </source>
</evidence>
<comment type="caution">
    <text evidence="4">The sequence shown here is derived from an EMBL/GenBank/DDBJ whole genome shotgun (WGS) entry which is preliminary data.</text>
</comment>
<gene>
    <name evidence="4" type="ORF">E3N88_01709</name>
</gene>
<feature type="compositionally biased region" description="Basic and acidic residues" evidence="2">
    <location>
        <begin position="132"/>
        <end position="143"/>
    </location>
</feature>
<accession>A0A5N6Q2B9</accession>
<reference evidence="4 5" key="1">
    <citation type="submission" date="2019-05" db="EMBL/GenBank/DDBJ databases">
        <title>Mikania micrantha, genome provides insights into the molecular mechanism of rapid growth.</title>
        <authorList>
            <person name="Liu B."/>
        </authorList>
    </citation>
    <scope>NUCLEOTIDE SEQUENCE [LARGE SCALE GENOMIC DNA]</scope>
    <source>
        <strain evidence="4">NLD-2019</strain>
        <tissue evidence="4">Leaf</tissue>
    </source>
</reference>
<name>A0A5N6Q2B9_9ASTR</name>
<proteinExistence type="predicted"/>
<dbReference type="SUPFAM" id="SSF57756">
    <property type="entry name" value="Retrovirus zinc finger-like domains"/>
    <property type="match status" value="1"/>
</dbReference>
<keyword evidence="1" id="KW-0863">Zinc-finger</keyword>
<evidence type="ECO:0000259" key="3">
    <source>
        <dbReference type="PROSITE" id="PS50158"/>
    </source>
</evidence>
<feature type="compositionally biased region" description="Basic residues" evidence="2">
    <location>
        <begin position="103"/>
        <end position="115"/>
    </location>
</feature>
<dbReference type="InterPro" id="IPR036875">
    <property type="entry name" value="Znf_CCHC_sf"/>
</dbReference>
<keyword evidence="1" id="KW-0862">Zinc</keyword>
<dbReference type="OrthoDB" id="3265539at2759"/>
<dbReference type="Proteomes" id="UP000326396">
    <property type="component" value="Linkage Group LG1"/>
</dbReference>
<dbReference type="Pfam" id="PF00098">
    <property type="entry name" value="zf-CCHC"/>
    <property type="match status" value="1"/>
</dbReference>